<name>A0A0D0CH91_9AGAR</name>
<dbReference type="Proteomes" id="UP000053593">
    <property type="component" value="Unassembled WGS sequence"/>
</dbReference>
<dbReference type="PANTHER" id="PTHR43591">
    <property type="entry name" value="METHYLTRANSFERASE"/>
    <property type="match status" value="1"/>
</dbReference>
<dbReference type="Gene3D" id="3.40.50.150">
    <property type="entry name" value="Vaccinia Virus protein VP39"/>
    <property type="match status" value="1"/>
</dbReference>
<evidence type="ECO:0000313" key="2">
    <source>
        <dbReference type="Proteomes" id="UP000053593"/>
    </source>
</evidence>
<evidence type="ECO:0008006" key="3">
    <source>
        <dbReference type="Google" id="ProtNLM"/>
    </source>
</evidence>
<proteinExistence type="predicted"/>
<dbReference type="AlphaFoldDB" id="A0A0D0CH91"/>
<dbReference type="EMBL" id="KN834790">
    <property type="protein sequence ID" value="KIK57592.1"/>
    <property type="molecule type" value="Genomic_DNA"/>
</dbReference>
<dbReference type="OrthoDB" id="184880at2759"/>
<evidence type="ECO:0000313" key="1">
    <source>
        <dbReference type="EMBL" id="KIK57592.1"/>
    </source>
</evidence>
<dbReference type="Pfam" id="PF13489">
    <property type="entry name" value="Methyltransf_23"/>
    <property type="match status" value="1"/>
</dbReference>
<accession>A0A0D0CH91</accession>
<dbReference type="SUPFAM" id="SSF53335">
    <property type="entry name" value="S-adenosyl-L-methionine-dependent methyltransferases"/>
    <property type="match status" value="1"/>
</dbReference>
<dbReference type="HOGENOM" id="CLU_010595_9_3_1"/>
<dbReference type="CDD" id="cd02440">
    <property type="entry name" value="AdoMet_MTases"/>
    <property type="match status" value="1"/>
</dbReference>
<sequence length="285" mass="32276">MNKVEVDQQRYYASKQYLLPADESETTRLNTQHRVLTRAFENKLSLAPLKLQSSDRVLESGAGTGVWALEFSEQSKRNGVLLSIECIDISDKQFPVTHPSNIDFSVQSVTDLPDKWSGTFSYAHQRCLLLAMDDLRWHKAVSELFRVLSPGGWIELVEPEAEHLYFGVGPESKKLESLMLTALPGKGVMGDLGVYLPRILEEIGFVNVHYETRQVPIGHSGENVYRSEDWRDLLEGMKQPLLNEGGYGFVKTEEEYEELLQQSVAEWNNSSEAGCTFYTIIARKP</sequence>
<keyword evidence="2" id="KW-1185">Reference proteome</keyword>
<dbReference type="InterPro" id="IPR029063">
    <property type="entry name" value="SAM-dependent_MTases_sf"/>
</dbReference>
<organism evidence="1 2">
    <name type="scientific">Collybiopsis luxurians FD-317 M1</name>
    <dbReference type="NCBI Taxonomy" id="944289"/>
    <lineage>
        <taxon>Eukaryota</taxon>
        <taxon>Fungi</taxon>
        <taxon>Dikarya</taxon>
        <taxon>Basidiomycota</taxon>
        <taxon>Agaricomycotina</taxon>
        <taxon>Agaricomycetes</taxon>
        <taxon>Agaricomycetidae</taxon>
        <taxon>Agaricales</taxon>
        <taxon>Marasmiineae</taxon>
        <taxon>Omphalotaceae</taxon>
        <taxon>Collybiopsis</taxon>
        <taxon>Collybiopsis luxurians</taxon>
    </lineage>
</organism>
<dbReference type="PANTHER" id="PTHR43591:SF110">
    <property type="entry name" value="RHODANESE DOMAIN-CONTAINING PROTEIN"/>
    <property type="match status" value="1"/>
</dbReference>
<protein>
    <recommendedName>
        <fullName evidence="3">Methyltransferase domain-containing protein</fullName>
    </recommendedName>
</protein>
<gene>
    <name evidence="1" type="ORF">GYMLUDRAFT_46155</name>
</gene>
<reference evidence="1 2" key="1">
    <citation type="submission" date="2014-04" db="EMBL/GenBank/DDBJ databases">
        <title>Evolutionary Origins and Diversification of the Mycorrhizal Mutualists.</title>
        <authorList>
            <consortium name="DOE Joint Genome Institute"/>
            <consortium name="Mycorrhizal Genomics Consortium"/>
            <person name="Kohler A."/>
            <person name="Kuo A."/>
            <person name="Nagy L.G."/>
            <person name="Floudas D."/>
            <person name="Copeland A."/>
            <person name="Barry K.W."/>
            <person name="Cichocki N."/>
            <person name="Veneault-Fourrey C."/>
            <person name="LaButti K."/>
            <person name="Lindquist E.A."/>
            <person name="Lipzen A."/>
            <person name="Lundell T."/>
            <person name="Morin E."/>
            <person name="Murat C."/>
            <person name="Riley R."/>
            <person name="Ohm R."/>
            <person name="Sun H."/>
            <person name="Tunlid A."/>
            <person name="Henrissat B."/>
            <person name="Grigoriev I.V."/>
            <person name="Hibbett D.S."/>
            <person name="Martin F."/>
        </authorList>
    </citation>
    <scope>NUCLEOTIDE SEQUENCE [LARGE SCALE GENOMIC DNA]</scope>
    <source>
        <strain evidence="1 2">FD-317 M1</strain>
    </source>
</reference>